<keyword evidence="1" id="KW-0808">Transferase</keyword>
<evidence type="ECO:0000259" key="2">
    <source>
        <dbReference type="Pfam" id="PF02709"/>
    </source>
</evidence>
<evidence type="ECO:0000313" key="4">
    <source>
        <dbReference type="Proteomes" id="UP000012073"/>
    </source>
</evidence>
<feature type="domain" description="Galactosyltransferase C-terminal" evidence="2">
    <location>
        <begin position="144"/>
        <end position="196"/>
    </location>
</feature>
<keyword evidence="4" id="KW-1185">Reference proteome</keyword>
<dbReference type="PANTHER" id="PTHR40743">
    <property type="entry name" value="NUCLEOTIDE-DIPHOSPHO-SUGAR TRANSFERASE CONTAINING PROTEIN"/>
    <property type="match status" value="1"/>
</dbReference>
<dbReference type="InterPro" id="IPR029044">
    <property type="entry name" value="Nucleotide-diphossugar_trans"/>
</dbReference>
<evidence type="ECO:0000256" key="1">
    <source>
        <dbReference type="ARBA" id="ARBA00022679"/>
    </source>
</evidence>
<dbReference type="Gramene" id="CDF33884">
    <property type="protein sequence ID" value="CDF33884"/>
    <property type="gene ID" value="CHC_T00002465001"/>
</dbReference>
<dbReference type="SUPFAM" id="SSF53448">
    <property type="entry name" value="Nucleotide-diphospho-sugar transferases"/>
    <property type="match status" value="1"/>
</dbReference>
<accession>R7Q787</accession>
<name>R7Q787_CHOCR</name>
<organism evidence="3 4">
    <name type="scientific">Chondrus crispus</name>
    <name type="common">Carrageen Irish moss</name>
    <name type="synonym">Polymorpha crispa</name>
    <dbReference type="NCBI Taxonomy" id="2769"/>
    <lineage>
        <taxon>Eukaryota</taxon>
        <taxon>Rhodophyta</taxon>
        <taxon>Florideophyceae</taxon>
        <taxon>Rhodymeniophycidae</taxon>
        <taxon>Gigartinales</taxon>
        <taxon>Gigartinaceae</taxon>
        <taxon>Chondrus</taxon>
    </lineage>
</organism>
<dbReference type="Proteomes" id="UP000012073">
    <property type="component" value="Unassembled WGS sequence"/>
</dbReference>
<evidence type="ECO:0000313" key="3">
    <source>
        <dbReference type="EMBL" id="CDF33884.1"/>
    </source>
</evidence>
<dbReference type="KEGG" id="ccp:CHC_T00002465001"/>
<protein>
    <recommendedName>
        <fullName evidence="2">Galactosyltransferase C-terminal domain-containing protein</fullName>
    </recommendedName>
</protein>
<proteinExistence type="predicted"/>
<dbReference type="PANTHER" id="PTHR40743:SF1">
    <property type="entry name" value="POSSIBLE GLYCOSYLTRANSFERASE"/>
    <property type="match status" value="1"/>
</dbReference>
<dbReference type="RefSeq" id="XP_005713703.1">
    <property type="nucleotide sequence ID" value="XM_005713646.1"/>
</dbReference>
<sequence length="658" mass="73542">MPGAQEGEWWLKEGVTLIAACKDRASTLAKAVKSWTAVRGVHEVLLVDWSSDPPISYFTSKELLDGERFTLVRVVGQTDWVLSRAYNLAARLASYSKLIKVDCDTFLRPDFIEAHPLKRDSFYAGDWKQLDNNTPTDDALHVNGLLYVHRDDFLAVGGYDERITTYGWDDSDLAQRLASIRNFTRFDYNKVEHIAHSASLRVVNQRTTSLLPPENPHAAAVEIQRNRLLLTRFHIPVWSAHSLHTLWNVQPVFSHKNSAYFQGTKGPGRVFEVTAANDVTAVSSLVSDADALDVAKRAVRLILHRYGVQFLPKSLTLDFYKELITKVAFPEHYAEVVLTFRGGCASRLLAYATSNQAATGARLTQASAEIADSSYVWPPLPYRGWRLQGLWRFPDAECSCKFSSVFDAREEEIISTWSDKANPVQPSVSITDRQPSVNVTAILKGFDESATEKAISQDLLRWTKKSSRHGKHDQPRILMDDLACDVDPAHVPEHRRQLMQAQFRQLAPTKDIQETVSTSLRNPVPTILDTPLLAKENWSVLVGHKYATTVRDMFTKPSLQRMAAAWGATALPAGEPVHRLDDRAAALTIAVYVAQHGVSSPSHLTPFQSQQLNQTVTTLSRRIERLFIGCLAQSSTYLEAYPELSLILAGFLSCGTCV</sequence>
<gene>
    <name evidence="3" type="ORF">CHC_T00002465001</name>
</gene>
<dbReference type="Gene3D" id="3.90.550.10">
    <property type="entry name" value="Spore Coat Polysaccharide Biosynthesis Protein SpsA, Chain A"/>
    <property type="match status" value="1"/>
</dbReference>
<dbReference type="GeneID" id="17321415"/>
<dbReference type="EMBL" id="HG001660">
    <property type="protein sequence ID" value="CDF33884.1"/>
    <property type="molecule type" value="Genomic_DNA"/>
</dbReference>
<dbReference type="AlphaFoldDB" id="R7Q787"/>
<dbReference type="GO" id="GO:0016740">
    <property type="term" value="F:transferase activity"/>
    <property type="evidence" value="ECO:0007669"/>
    <property type="project" value="UniProtKB-KW"/>
</dbReference>
<dbReference type="OrthoDB" id="5957at2759"/>
<dbReference type="Pfam" id="PF02709">
    <property type="entry name" value="Glyco_transf_7C"/>
    <property type="match status" value="1"/>
</dbReference>
<reference evidence="4" key="1">
    <citation type="journal article" date="2013" name="Proc. Natl. Acad. Sci. U.S.A.">
        <title>Genome structure and metabolic features in the red seaweed Chondrus crispus shed light on evolution of the Archaeplastida.</title>
        <authorList>
            <person name="Collen J."/>
            <person name="Porcel B."/>
            <person name="Carre W."/>
            <person name="Ball S.G."/>
            <person name="Chaparro C."/>
            <person name="Tonon T."/>
            <person name="Barbeyron T."/>
            <person name="Michel G."/>
            <person name="Noel B."/>
            <person name="Valentin K."/>
            <person name="Elias M."/>
            <person name="Artiguenave F."/>
            <person name="Arun A."/>
            <person name="Aury J.M."/>
            <person name="Barbosa-Neto J.F."/>
            <person name="Bothwell J.H."/>
            <person name="Bouget F.Y."/>
            <person name="Brillet L."/>
            <person name="Cabello-Hurtado F."/>
            <person name="Capella-Gutierrez S."/>
            <person name="Charrier B."/>
            <person name="Cladiere L."/>
            <person name="Cock J.M."/>
            <person name="Coelho S.M."/>
            <person name="Colleoni C."/>
            <person name="Czjzek M."/>
            <person name="Da Silva C."/>
            <person name="Delage L."/>
            <person name="Denoeud F."/>
            <person name="Deschamps P."/>
            <person name="Dittami S.M."/>
            <person name="Gabaldon T."/>
            <person name="Gachon C.M."/>
            <person name="Groisillier A."/>
            <person name="Herve C."/>
            <person name="Jabbari K."/>
            <person name="Katinka M."/>
            <person name="Kloareg B."/>
            <person name="Kowalczyk N."/>
            <person name="Labadie K."/>
            <person name="Leblanc C."/>
            <person name="Lopez P.J."/>
            <person name="McLachlan D.H."/>
            <person name="Meslet-Cladiere L."/>
            <person name="Moustafa A."/>
            <person name="Nehr Z."/>
            <person name="Nyvall Collen P."/>
            <person name="Panaud O."/>
            <person name="Partensky F."/>
            <person name="Poulain J."/>
            <person name="Rensing S.A."/>
            <person name="Rousvoal S."/>
            <person name="Samson G."/>
            <person name="Symeonidi A."/>
            <person name="Weissenbach J."/>
            <person name="Zambounis A."/>
            <person name="Wincker P."/>
            <person name="Boyen C."/>
        </authorList>
    </citation>
    <scope>NUCLEOTIDE SEQUENCE [LARGE SCALE GENOMIC DNA]</scope>
    <source>
        <strain evidence="4">cv. Stackhouse</strain>
    </source>
</reference>
<dbReference type="InterPro" id="IPR027791">
    <property type="entry name" value="Galactosyl_T_C"/>
</dbReference>